<keyword evidence="2" id="KW-1185">Reference proteome</keyword>
<gene>
    <name evidence="1" type="ORF">PCOR1329_LOCUS13782</name>
</gene>
<proteinExistence type="predicted"/>
<name>A0ABN9QPL2_9DINO</name>
<organism evidence="1 2">
    <name type="scientific">Prorocentrum cordatum</name>
    <dbReference type="NCBI Taxonomy" id="2364126"/>
    <lineage>
        <taxon>Eukaryota</taxon>
        <taxon>Sar</taxon>
        <taxon>Alveolata</taxon>
        <taxon>Dinophyceae</taxon>
        <taxon>Prorocentrales</taxon>
        <taxon>Prorocentraceae</taxon>
        <taxon>Prorocentrum</taxon>
    </lineage>
</organism>
<dbReference type="Proteomes" id="UP001189429">
    <property type="component" value="Unassembled WGS sequence"/>
</dbReference>
<evidence type="ECO:0000313" key="2">
    <source>
        <dbReference type="Proteomes" id="UP001189429"/>
    </source>
</evidence>
<dbReference type="EMBL" id="CAUYUJ010004091">
    <property type="protein sequence ID" value="CAK0808093.1"/>
    <property type="molecule type" value="Genomic_DNA"/>
</dbReference>
<evidence type="ECO:0000313" key="1">
    <source>
        <dbReference type="EMBL" id="CAK0808093.1"/>
    </source>
</evidence>
<protein>
    <submittedName>
        <fullName evidence="1">Uncharacterized protein</fullName>
    </submittedName>
</protein>
<accession>A0ABN9QPL2</accession>
<feature type="non-terminal residue" evidence="1">
    <location>
        <position position="77"/>
    </location>
</feature>
<feature type="non-terminal residue" evidence="1">
    <location>
        <position position="1"/>
    </location>
</feature>
<reference evidence="1" key="1">
    <citation type="submission" date="2023-10" db="EMBL/GenBank/DDBJ databases">
        <authorList>
            <person name="Chen Y."/>
            <person name="Shah S."/>
            <person name="Dougan E. K."/>
            <person name="Thang M."/>
            <person name="Chan C."/>
        </authorList>
    </citation>
    <scope>NUCLEOTIDE SEQUENCE [LARGE SCALE GENOMIC DNA]</scope>
</reference>
<comment type="caution">
    <text evidence="1">The sequence shown here is derived from an EMBL/GenBank/DDBJ whole genome shotgun (WGS) entry which is preliminary data.</text>
</comment>
<sequence>CVQMGWRKSRTSNNSCGLAVMHGKRAQGSLQQVAVPPTKLGITGRVGMVRFAMQGLSIAIFPIYVPPKGMAANTLRQ</sequence>